<feature type="domain" description="No apical meristem-associated C-terminal" evidence="3">
    <location>
        <begin position="210"/>
        <end position="373"/>
    </location>
</feature>
<feature type="region of interest" description="Disordered" evidence="2">
    <location>
        <begin position="229"/>
        <end position="262"/>
    </location>
</feature>
<feature type="compositionally biased region" description="Polar residues" evidence="2">
    <location>
        <begin position="232"/>
        <end position="246"/>
    </location>
</feature>
<dbReference type="PANTHER" id="PTHR47150">
    <property type="entry name" value="OS12G0169200 PROTEIN"/>
    <property type="match status" value="1"/>
</dbReference>
<evidence type="ECO:0000313" key="5">
    <source>
        <dbReference type="Proteomes" id="UP000594261"/>
    </source>
</evidence>
<dbReference type="PANTHER" id="PTHR47150:SF7">
    <property type="entry name" value="NUCLEASE"/>
    <property type="match status" value="1"/>
</dbReference>
<feature type="region of interest" description="Disordered" evidence="2">
    <location>
        <begin position="568"/>
        <end position="608"/>
    </location>
</feature>
<protein>
    <recommendedName>
        <fullName evidence="3">No apical meristem-associated C-terminal domain-containing protein</fullName>
    </recommendedName>
</protein>
<dbReference type="Proteomes" id="UP000594261">
    <property type="component" value="Chromosome 7"/>
</dbReference>
<dbReference type="Gramene" id="QL07p029514:mrna">
    <property type="protein sequence ID" value="QL07p029514:mrna"/>
    <property type="gene ID" value="QL07p029514"/>
</dbReference>
<feature type="coiled-coil region" evidence="1">
    <location>
        <begin position="285"/>
        <end position="342"/>
    </location>
</feature>
<organism evidence="4 5">
    <name type="scientific">Quercus lobata</name>
    <name type="common">Valley oak</name>
    <dbReference type="NCBI Taxonomy" id="97700"/>
    <lineage>
        <taxon>Eukaryota</taxon>
        <taxon>Viridiplantae</taxon>
        <taxon>Streptophyta</taxon>
        <taxon>Embryophyta</taxon>
        <taxon>Tracheophyta</taxon>
        <taxon>Spermatophyta</taxon>
        <taxon>Magnoliopsida</taxon>
        <taxon>eudicotyledons</taxon>
        <taxon>Gunneridae</taxon>
        <taxon>Pentapetalae</taxon>
        <taxon>rosids</taxon>
        <taxon>fabids</taxon>
        <taxon>Fagales</taxon>
        <taxon>Fagaceae</taxon>
        <taxon>Quercus</taxon>
    </lineage>
</organism>
<dbReference type="EnsemblPlants" id="QL07p029514:mrna">
    <property type="protein sequence ID" value="QL07p029514:mrna"/>
    <property type="gene ID" value="QL07p029514"/>
</dbReference>
<proteinExistence type="predicted"/>
<sequence>MNNNITLPHSMRESISLISLNHQIDKHSFPSLISLTPSSTHHRHHPSPSPRCPSPSQPGPAQPTPSQATSLTHLFHSIKHSSPSPSQPIPAHAVASSHLPHSSLSLHQALITVAVPALAHAVRCPPSATHAVRSQALISLTHQALISLIKLSTLSPSQPSPRRRRRCPNRSTLGICCLDSVVSVICAGKFICFVVTIINTKALYLEEHKKPFLLDHCWLMLKDQPKFADPNNARSRSSVPPTSEAISISEGDCGSGLGDTSNFERPIGRKAEKAIRKNKAIGKDIGEYLNKKLKLIEDVTQLEEEKMSFEREKLAIEKESREEKLKIEKERMMIEKKKCEREERLEEKRIMMIDTSGLTRTQKAFYKQLKEEIMVASMNHFLFLKFLLDDSDEDEIIEELVMKASQPKRRLRSIQRNHLVGHERLFLDYFAPTPVYPSTLFRRRFQMKRSLFLRIQSQVEAHNSYFVQKRNSTNKLGLSSLQKITAALRMLAYGVSGDLIDEYVRIGETTALESLKKFVTAVIDVFSEEYLRKPNNEDIARLLAHGKRQGFPKDYLLSCGGGGDGKRVISGGGGSNSGGKRVVGGGGGGSGSGSGGGGGGGDGGGGGG</sequence>
<accession>A0A7N2R7W3</accession>
<dbReference type="EMBL" id="LRBV02000007">
    <property type="status" value="NOT_ANNOTATED_CDS"/>
    <property type="molecule type" value="Genomic_DNA"/>
</dbReference>
<dbReference type="InParanoid" id="A0A7N2R7W3"/>
<feature type="compositionally biased region" description="Gly residues" evidence="2">
    <location>
        <begin position="570"/>
        <end position="608"/>
    </location>
</feature>
<feature type="compositionally biased region" description="Pro residues" evidence="2">
    <location>
        <begin position="47"/>
        <end position="63"/>
    </location>
</feature>
<evidence type="ECO:0000256" key="2">
    <source>
        <dbReference type="SAM" id="MobiDB-lite"/>
    </source>
</evidence>
<feature type="region of interest" description="Disordered" evidence="2">
    <location>
        <begin position="31"/>
        <end position="68"/>
    </location>
</feature>
<dbReference type="AlphaFoldDB" id="A0A7N2R7W3"/>
<reference evidence="4" key="2">
    <citation type="submission" date="2021-01" db="UniProtKB">
        <authorList>
            <consortium name="EnsemblPlants"/>
        </authorList>
    </citation>
    <scope>IDENTIFICATION</scope>
</reference>
<evidence type="ECO:0000259" key="3">
    <source>
        <dbReference type="Pfam" id="PF14303"/>
    </source>
</evidence>
<evidence type="ECO:0000256" key="1">
    <source>
        <dbReference type="SAM" id="Coils"/>
    </source>
</evidence>
<name>A0A7N2R7W3_QUELO</name>
<reference evidence="4 5" key="1">
    <citation type="journal article" date="2016" name="G3 (Bethesda)">
        <title>First Draft Assembly and Annotation of the Genome of a California Endemic Oak Quercus lobata Nee (Fagaceae).</title>
        <authorList>
            <person name="Sork V.L."/>
            <person name="Fitz-Gibbon S.T."/>
            <person name="Puiu D."/>
            <person name="Crepeau M."/>
            <person name="Gugger P.F."/>
            <person name="Sherman R."/>
            <person name="Stevens K."/>
            <person name="Langley C.H."/>
            <person name="Pellegrini M."/>
            <person name="Salzberg S.L."/>
        </authorList>
    </citation>
    <scope>NUCLEOTIDE SEQUENCE [LARGE SCALE GENOMIC DNA]</scope>
    <source>
        <strain evidence="4 5">cv. SW786</strain>
    </source>
</reference>
<dbReference type="Pfam" id="PF14303">
    <property type="entry name" value="NAM-associated"/>
    <property type="match status" value="1"/>
</dbReference>
<keyword evidence="1" id="KW-0175">Coiled coil</keyword>
<keyword evidence="5" id="KW-1185">Reference proteome</keyword>
<evidence type="ECO:0000313" key="4">
    <source>
        <dbReference type="EnsemblPlants" id="QL07p029514:mrna"/>
    </source>
</evidence>
<dbReference type="InterPro" id="IPR029466">
    <property type="entry name" value="NAM-associated_C"/>
</dbReference>